<accession>A0A1G9U1Z4</accession>
<protein>
    <recommendedName>
        <fullName evidence="1">DUF6906 domain-containing protein</fullName>
    </recommendedName>
</protein>
<sequence>MKKLKKLTRRQMQVLGAAGYDIMEYLLERQNDKDHTFTYVHRHTKEVVVLKYK</sequence>
<feature type="domain" description="DUF6906" evidence="1">
    <location>
        <begin position="1"/>
        <end position="51"/>
    </location>
</feature>
<evidence type="ECO:0000313" key="2">
    <source>
        <dbReference type="EMBL" id="SDM53803.1"/>
    </source>
</evidence>
<name>A0A1G9U1Z4_9FIRM</name>
<evidence type="ECO:0000313" key="3">
    <source>
        <dbReference type="Proteomes" id="UP000199068"/>
    </source>
</evidence>
<dbReference type="InterPro" id="IPR054201">
    <property type="entry name" value="DUF6906"/>
</dbReference>
<organism evidence="2 3">
    <name type="scientific">Romboutsia lituseburensis DSM 797</name>
    <dbReference type="NCBI Taxonomy" id="1121325"/>
    <lineage>
        <taxon>Bacteria</taxon>
        <taxon>Bacillati</taxon>
        <taxon>Bacillota</taxon>
        <taxon>Clostridia</taxon>
        <taxon>Peptostreptococcales</taxon>
        <taxon>Peptostreptococcaceae</taxon>
        <taxon>Romboutsia</taxon>
    </lineage>
</organism>
<dbReference type="Pfam" id="PF21847">
    <property type="entry name" value="DUF6906"/>
    <property type="match status" value="1"/>
</dbReference>
<evidence type="ECO:0000259" key="1">
    <source>
        <dbReference type="Pfam" id="PF21847"/>
    </source>
</evidence>
<reference evidence="2 3" key="1">
    <citation type="submission" date="2016-10" db="EMBL/GenBank/DDBJ databases">
        <authorList>
            <person name="de Groot N.N."/>
        </authorList>
    </citation>
    <scope>NUCLEOTIDE SEQUENCE [LARGE SCALE GENOMIC DNA]</scope>
    <source>
        <strain evidence="2 3">DSM 797</strain>
    </source>
</reference>
<keyword evidence="3" id="KW-1185">Reference proteome</keyword>
<dbReference type="STRING" id="1121325.SAMN04515677_11452"/>
<gene>
    <name evidence="2" type="ORF">SAMN04515677_11452</name>
</gene>
<dbReference type="RefSeq" id="WP_170139136.1">
    <property type="nucleotide sequence ID" value="NZ_FNGW01000014.1"/>
</dbReference>
<dbReference type="EMBL" id="FNGW01000014">
    <property type="protein sequence ID" value="SDM53803.1"/>
    <property type="molecule type" value="Genomic_DNA"/>
</dbReference>
<dbReference type="AlphaFoldDB" id="A0A1G9U1Z4"/>
<dbReference type="Proteomes" id="UP000199068">
    <property type="component" value="Unassembled WGS sequence"/>
</dbReference>
<proteinExistence type="predicted"/>